<reference evidence="22" key="1">
    <citation type="submission" date="2021-02" db="EMBL/GenBank/DDBJ databases">
        <authorList>
            <person name="Dougan E. K."/>
            <person name="Rhodes N."/>
            <person name="Thang M."/>
            <person name="Chan C."/>
        </authorList>
    </citation>
    <scope>NUCLEOTIDE SEQUENCE</scope>
</reference>
<dbReference type="InterPro" id="IPR002054">
    <property type="entry name" value="DNA-dir_DNA_pol_X"/>
</dbReference>
<evidence type="ECO:0000313" key="23">
    <source>
        <dbReference type="Proteomes" id="UP000649617"/>
    </source>
</evidence>
<evidence type="ECO:0000256" key="6">
    <source>
        <dbReference type="ARBA" id="ARBA00022490"/>
    </source>
</evidence>
<dbReference type="Pfam" id="PF14791">
    <property type="entry name" value="DNA_pol_B_thumb"/>
    <property type="match status" value="1"/>
</dbReference>
<dbReference type="GO" id="GO:0003743">
    <property type="term" value="F:translation initiation factor activity"/>
    <property type="evidence" value="ECO:0007669"/>
    <property type="project" value="UniProtKB-KW"/>
</dbReference>
<comment type="similarity">
    <text evidence="3">Belongs to the IF-3 family.</text>
</comment>
<evidence type="ECO:0000256" key="20">
    <source>
        <dbReference type="SAM" id="MobiDB-lite"/>
    </source>
</evidence>
<dbReference type="OrthoDB" id="424374at2759"/>
<dbReference type="InterPro" id="IPR019814">
    <property type="entry name" value="Translation_initiation_fac_3_N"/>
</dbReference>
<evidence type="ECO:0000256" key="3">
    <source>
        <dbReference type="ARBA" id="ARBA00005439"/>
    </source>
</evidence>
<evidence type="ECO:0000256" key="11">
    <source>
        <dbReference type="ARBA" id="ARBA00022763"/>
    </source>
</evidence>
<feature type="region of interest" description="Disordered" evidence="20">
    <location>
        <begin position="313"/>
        <end position="378"/>
    </location>
</feature>
<comment type="caution">
    <text evidence="22">The sequence shown here is derived from an EMBL/GenBank/DDBJ whole genome shotgun (WGS) entry which is preliminary data.</text>
</comment>
<feature type="domain" description="DNA-directed DNA polymerase X" evidence="21">
    <location>
        <begin position="664"/>
        <end position="969"/>
    </location>
</feature>
<evidence type="ECO:0000256" key="10">
    <source>
        <dbReference type="ARBA" id="ARBA00022723"/>
    </source>
</evidence>
<dbReference type="InterPro" id="IPR010996">
    <property type="entry name" value="HHH_MUS81"/>
</dbReference>
<dbReference type="Gene3D" id="3.10.20.80">
    <property type="entry name" value="Translation initiation factor 3 (IF-3), N-terminal domain"/>
    <property type="match status" value="1"/>
</dbReference>
<evidence type="ECO:0000256" key="12">
    <source>
        <dbReference type="ARBA" id="ARBA00022842"/>
    </source>
</evidence>
<dbReference type="InterPro" id="IPR018944">
    <property type="entry name" value="DNA_pol_lambd_fingers_domain"/>
</dbReference>
<keyword evidence="13" id="KW-0648">Protein biosynthesis</keyword>
<keyword evidence="12" id="KW-0460">Magnesium</keyword>
<gene>
    <name evidence="22" type="primary">polb</name>
    <name evidence="22" type="ORF">SPIL2461_LOCUS15829</name>
</gene>
<keyword evidence="15" id="KW-0238">DNA-binding</keyword>
<sequence length="970" mass="107228">MVGIARQVTDYMVERRLNLKDDLDQQDGDCVVKYRASASMESQCQVQLKRRQKEHRKAIEHAAVQAVHGNLTATCLCGSAPARRWIASTTWQRRRSWCSLLPDLSASPSMKHQVESDQGSGSEIASEGGIKDAKAAITQFKKSPAASGAGLADMVSNLRSETSCQSAREKTPSNPPTSAQPRKVSFSAELPATPSEDAMSMSEAESQFLVEEDGIWKACDAQETHALRLAGAGLKQQVDCKVEGRSCELDLGRKVERDKVTGFCRKLRVLPQDGVEAAAAAAAGGQPDITFMPGPPAREASPSRAKRTLSGYFARTSEPTSQAKSARLEQPLEPPHQPPQQVRHPDQVHYGSAASSRVDMRVPERQDAVDSKTGPCQPGPFTSVHEILANGDIPFPRVRVVDDRGLVGDFNLGEALALAKQRRTDLVVLSGAVDPPLCRLVNLHVYIDELERQAASKEQQQREQRLREFSFDPAMRVKGMRFSSVIDEHDFERKLNQVRKFLEKGHRVEARILQSRGKPEDVLDLALRIIAEVRDLAKPEYFEESIRELQVAIHSPKSLKRTGRAPPDELRMRLWPCTPAQAAAFQLPAHIIGPRRRRGPAIVGVDDGPQDDDAWKLNRRLWKRLRKIGTRRDRHDFAATVFGESSNQLASCKANDNVLQCIQSGNERIASIFEEMSVVQKLRRAYAKAAQALRVHGEPIASGAQAKGIAGIGSGMAGRIDVILATGELSELEELKRDSDVIALRELRSVHGIGAVRAAELVERGIRSLAHLREAVAKNQVHLDAAQVVGLRHCEEFMKRIPYAEMLEHHQKLEALRLKNNPSLLLTVCGSYRRGRPDCGDIDVLISHPDYTTAKRDANAGGKLLHGFVESLKTSGYVTADLAFGNTKFMGVCRLSGEDRLHRRLDIRCLPKDQYHFGMLYFTGSAALGVKMRLKAIEMGLTLSEYGLENRRTGEKVAANSEKDIFRTLA</sequence>
<feature type="compositionally biased region" description="Basic and acidic residues" evidence="20">
    <location>
        <begin position="358"/>
        <end position="370"/>
    </location>
</feature>
<dbReference type="Gene3D" id="3.30.110.10">
    <property type="entry name" value="Translation initiation factor 3 (IF-3), C-terminal domain"/>
    <property type="match status" value="1"/>
</dbReference>
<dbReference type="PRINTS" id="PR00870">
    <property type="entry name" value="DNAPOLXBETA"/>
</dbReference>
<dbReference type="Pfam" id="PF00707">
    <property type="entry name" value="IF3_C"/>
    <property type="match status" value="1"/>
</dbReference>
<keyword evidence="9" id="KW-0548">Nucleotidyltransferase</keyword>
<dbReference type="InterPro" id="IPR002008">
    <property type="entry name" value="DNA_pol_X_beta-like"/>
</dbReference>
<keyword evidence="8" id="KW-0808">Transferase</keyword>
<dbReference type="Gene3D" id="1.10.150.110">
    <property type="entry name" value="DNA polymerase beta, N-terminal domain-like"/>
    <property type="match status" value="1"/>
</dbReference>
<name>A0A812V2R3_SYMPI</name>
<dbReference type="PROSITE" id="PS00522">
    <property type="entry name" value="DNA_POLYMERASE_X"/>
    <property type="match status" value="1"/>
</dbReference>
<feature type="coiled-coil region" evidence="19">
    <location>
        <begin position="440"/>
        <end position="467"/>
    </location>
</feature>
<dbReference type="InterPro" id="IPR022312">
    <property type="entry name" value="DNA_pol_X"/>
</dbReference>
<dbReference type="InterPro" id="IPR028207">
    <property type="entry name" value="DNA_pol_B_palm_palm"/>
</dbReference>
<evidence type="ECO:0000256" key="7">
    <source>
        <dbReference type="ARBA" id="ARBA00022540"/>
    </source>
</evidence>
<keyword evidence="17" id="KW-0539">Nucleus</keyword>
<keyword evidence="23" id="KW-1185">Reference proteome</keyword>
<evidence type="ECO:0000259" key="21">
    <source>
        <dbReference type="SMART" id="SM00483"/>
    </source>
</evidence>
<dbReference type="PANTHER" id="PTHR11276">
    <property type="entry name" value="DNA POLYMERASE TYPE-X FAMILY MEMBER"/>
    <property type="match status" value="1"/>
</dbReference>
<dbReference type="Pfam" id="PF14792">
    <property type="entry name" value="DNA_pol_B_palm"/>
    <property type="match status" value="1"/>
</dbReference>
<evidence type="ECO:0000256" key="18">
    <source>
        <dbReference type="ARBA" id="ARBA00049244"/>
    </source>
</evidence>
<dbReference type="SUPFAM" id="SSF81301">
    <property type="entry name" value="Nucleotidyltransferase"/>
    <property type="match status" value="1"/>
</dbReference>
<evidence type="ECO:0000256" key="1">
    <source>
        <dbReference type="ARBA" id="ARBA00001946"/>
    </source>
</evidence>
<dbReference type="PANTHER" id="PTHR11276:SF42">
    <property type="entry name" value="DNA POLYMERASE BETA"/>
    <property type="match status" value="1"/>
</dbReference>
<evidence type="ECO:0000256" key="17">
    <source>
        <dbReference type="ARBA" id="ARBA00023242"/>
    </source>
</evidence>
<keyword evidence="14" id="KW-0239">DNA-directed DNA polymerase</keyword>
<dbReference type="InterPro" id="IPR043519">
    <property type="entry name" value="NT_sf"/>
</dbReference>
<dbReference type="SUPFAM" id="SSF55200">
    <property type="entry name" value="Translation initiation factor IF3, C-terminal domain"/>
    <property type="match status" value="1"/>
</dbReference>
<dbReference type="GO" id="GO:0006284">
    <property type="term" value="P:base-excision repair"/>
    <property type="evidence" value="ECO:0007669"/>
    <property type="project" value="TreeGrafter"/>
</dbReference>
<comment type="catalytic activity">
    <reaction evidence="18">
        <text>DNA(n) + a 2'-deoxyribonucleoside 5'-triphosphate = DNA(n+1) + diphosphate</text>
        <dbReference type="Rhea" id="RHEA:22508"/>
        <dbReference type="Rhea" id="RHEA-COMP:17339"/>
        <dbReference type="Rhea" id="RHEA-COMP:17340"/>
        <dbReference type="ChEBI" id="CHEBI:33019"/>
        <dbReference type="ChEBI" id="CHEBI:61560"/>
        <dbReference type="ChEBI" id="CHEBI:173112"/>
        <dbReference type="EC" id="2.7.7.7"/>
    </reaction>
</comment>
<dbReference type="GO" id="GO:0005634">
    <property type="term" value="C:nucleus"/>
    <property type="evidence" value="ECO:0007669"/>
    <property type="project" value="UniProtKB-SubCell"/>
</dbReference>
<evidence type="ECO:0000256" key="4">
    <source>
        <dbReference type="ARBA" id="ARBA00008323"/>
    </source>
</evidence>
<dbReference type="SUPFAM" id="SSF81585">
    <property type="entry name" value="PsbU/PolX domain-like"/>
    <property type="match status" value="1"/>
</dbReference>
<proteinExistence type="inferred from homology"/>
<protein>
    <recommendedName>
        <fullName evidence="5">DNA-directed DNA polymerase</fullName>
        <ecNumber evidence="5">2.7.7.7</ecNumber>
    </recommendedName>
</protein>
<comment type="similarity">
    <text evidence="4">Belongs to the DNA polymerase type-X family.</text>
</comment>
<evidence type="ECO:0000256" key="16">
    <source>
        <dbReference type="ARBA" id="ARBA00023204"/>
    </source>
</evidence>
<dbReference type="EC" id="2.7.7.7" evidence="5"/>
<dbReference type="SMART" id="SM00483">
    <property type="entry name" value="POLXc"/>
    <property type="match status" value="1"/>
</dbReference>
<dbReference type="GO" id="GO:0003887">
    <property type="term" value="F:DNA-directed DNA polymerase activity"/>
    <property type="evidence" value="ECO:0007669"/>
    <property type="project" value="UniProtKB-KW"/>
</dbReference>
<keyword evidence="10" id="KW-0479">Metal-binding</keyword>
<dbReference type="CDD" id="cd00141">
    <property type="entry name" value="NT_POLXc"/>
    <property type="match status" value="1"/>
</dbReference>
<dbReference type="InterPro" id="IPR001288">
    <property type="entry name" value="Translation_initiation_fac_3"/>
</dbReference>
<dbReference type="EMBL" id="CAJNIZ010039779">
    <property type="protein sequence ID" value="CAE7594630.1"/>
    <property type="molecule type" value="Genomic_DNA"/>
</dbReference>
<dbReference type="GO" id="GO:0003677">
    <property type="term" value="F:DNA binding"/>
    <property type="evidence" value="ECO:0007669"/>
    <property type="project" value="UniProtKB-KW"/>
</dbReference>
<keyword evidence="11" id="KW-0227">DNA damage</keyword>
<keyword evidence="19" id="KW-0175">Coiled coil</keyword>
<dbReference type="InterPro" id="IPR019843">
    <property type="entry name" value="DNA_pol-X_BS"/>
</dbReference>
<dbReference type="Proteomes" id="UP000649617">
    <property type="component" value="Unassembled WGS sequence"/>
</dbReference>
<dbReference type="Gene3D" id="3.30.460.10">
    <property type="entry name" value="Beta Polymerase, domain 2"/>
    <property type="match status" value="1"/>
</dbReference>
<dbReference type="InterPro" id="IPR027421">
    <property type="entry name" value="DNA_pol_lamdba_lyase_dom_sf"/>
</dbReference>
<evidence type="ECO:0000256" key="14">
    <source>
        <dbReference type="ARBA" id="ARBA00022932"/>
    </source>
</evidence>
<keyword evidence="7" id="KW-0396">Initiation factor</keyword>
<comment type="cofactor">
    <cofactor evidence="1">
        <name>Mg(2+)</name>
        <dbReference type="ChEBI" id="CHEBI:18420"/>
    </cofactor>
</comment>
<dbReference type="GO" id="GO:0046872">
    <property type="term" value="F:metal ion binding"/>
    <property type="evidence" value="ECO:0007669"/>
    <property type="project" value="UniProtKB-KW"/>
</dbReference>
<evidence type="ECO:0000313" key="22">
    <source>
        <dbReference type="EMBL" id="CAE7594630.1"/>
    </source>
</evidence>
<dbReference type="PRINTS" id="PR00869">
    <property type="entry name" value="DNAPOLX"/>
</dbReference>
<keyword evidence="6" id="KW-0963">Cytoplasm</keyword>
<feature type="region of interest" description="Disordered" evidence="20">
    <location>
        <begin position="160"/>
        <end position="185"/>
    </location>
</feature>
<evidence type="ECO:0000256" key="19">
    <source>
        <dbReference type="SAM" id="Coils"/>
    </source>
</evidence>
<dbReference type="Gene3D" id="3.30.210.10">
    <property type="entry name" value="DNA polymerase, thumb domain"/>
    <property type="match status" value="1"/>
</dbReference>
<evidence type="ECO:0000256" key="5">
    <source>
        <dbReference type="ARBA" id="ARBA00012417"/>
    </source>
</evidence>
<evidence type="ECO:0000256" key="9">
    <source>
        <dbReference type="ARBA" id="ARBA00022695"/>
    </source>
</evidence>
<organism evidence="22 23">
    <name type="scientific">Symbiodinium pilosum</name>
    <name type="common">Dinoflagellate</name>
    <dbReference type="NCBI Taxonomy" id="2952"/>
    <lineage>
        <taxon>Eukaryota</taxon>
        <taxon>Sar</taxon>
        <taxon>Alveolata</taxon>
        <taxon>Dinophyceae</taxon>
        <taxon>Suessiales</taxon>
        <taxon>Symbiodiniaceae</taxon>
        <taxon>Symbiodinium</taxon>
    </lineage>
</organism>
<comment type="subcellular location">
    <subcellularLocation>
        <location evidence="2">Nucleus</location>
    </subcellularLocation>
</comment>
<dbReference type="SUPFAM" id="SSF54364">
    <property type="entry name" value="Translation initiation factor IF3, N-terminal domain"/>
    <property type="match status" value="1"/>
</dbReference>
<dbReference type="Pfam" id="PF14716">
    <property type="entry name" value="HHH_8"/>
    <property type="match status" value="1"/>
</dbReference>
<dbReference type="SUPFAM" id="SSF47802">
    <property type="entry name" value="DNA polymerase beta, N-terminal domain-like"/>
    <property type="match status" value="1"/>
</dbReference>
<dbReference type="Pfam" id="PF10391">
    <property type="entry name" value="DNA_pol_lambd_f"/>
    <property type="match status" value="1"/>
</dbReference>
<dbReference type="GO" id="GO:0006303">
    <property type="term" value="P:double-strand break repair via nonhomologous end joining"/>
    <property type="evidence" value="ECO:0007669"/>
    <property type="project" value="TreeGrafter"/>
</dbReference>
<dbReference type="InterPro" id="IPR036788">
    <property type="entry name" value="T_IF-3_C_sf"/>
</dbReference>
<dbReference type="InterPro" id="IPR029398">
    <property type="entry name" value="PolB_thumb"/>
</dbReference>
<dbReference type="GO" id="GO:0005737">
    <property type="term" value="C:cytoplasm"/>
    <property type="evidence" value="ECO:0007669"/>
    <property type="project" value="UniProtKB-ARBA"/>
</dbReference>
<dbReference type="InterPro" id="IPR037160">
    <property type="entry name" value="DNA_Pol_thumb_sf"/>
</dbReference>
<evidence type="ECO:0000256" key="2">
    <source>
        <dbReference type="ARBA" id="ARBA00004123"/>
    </source>
</evidence>
<keyword evidence="16" id="KW-0234">DNA repair</keyword>
<dbReference type="InterPro" id="IPR019815">
    <property type="entry name" value="Translation_initiation_fac_3_C"/>
</dbReference>
<dbReference type="Pfam" id="PF05198">
    <property type="entry name" value="IF3_N"/>
    <property type="match status" value="1"/>
</dbReference>
<evidence type="ECO:0000256" key="15">
    <source>
        <dbReference type="ARBA" id="ARBA00023125"/>
    </source>
</evidence>
<dbReference type="NCBIfam" id="TIGR00168">
    <property type="entry name" value="infC"/>
    <property type="match status" value="1"/>
</dbReference>
<evidence type="ECO:0000256" key="8">
    <source>
        <dbReference type="ARBA" id="ARBA00022679"/>
    </source>
</evidence>
<evidence type="ECO:0000256" key="13">
    <source>
        <dbReference type="ARBA" id="ARBA00022917"/>
    </source>
</evidence>
<dbReference type="InterPro" id="IPR036787">
    <property type="entry name" value="T_IF-3_N_sf"/>
</dbReference>
<dbReference type="AlphaFoldDB" id="A0A812V2R3"/>
<dbReference type="Gene3D" id="1.10.150.20">
    <property type="entry name" value="5' to 3' exonuclease, C-terminal subdomain"/>
    <property type="match status" value="1"/>
</dbReference>
<accession>A0A812V2R3</accession>